<dbReference type="RefSeq" id="XP_002632260.1">
    <property type="nucleotide sequence ID" value="XM_002632214.1"/>
</dbReference>
<dbReference type="SMART" id="SM00220">
    <property type="entry name" value="S_TKc"/>
    <property type="match status" value="1"/>
</dbReference>
<keyword evidence="5" id="KW-0067">ATP-binding</keyword>
<sequence length="700" mass="79392">MTQLNEDILKDIFSFLEPNTRYIIAARCLSLRPIHKSLPIHIDHLKISRSSFSINGSTHAFRSMIQEAEEQKLPRHLQEINDDYGVPYDLTSTGKRDDDADLLFQDVQVGGIRFAQNFIDQFNANSGSLEGQMNEFIRVAASMRGGRLPVVQCTPYIQYTLSNDYQMSTVTYPPGNRIRHAIRRHLGNVLGNGEVSVRLLEIDCQDGVLRFPGDVKLKVQEIKLRRNGNAVLHAIRPVISERSFPLQKISILVQEAGDPVFQNQVVKASGAVDIRIDYDPDGNWAEALKKLPNKIVHMAVGEIPIEQLGELAFGWMENPRMEGSKFSMPSKDVATILERAAEVLPVCNATIESRRCDEFPVGASIQISEDLEINIYGAMAPNHEKELLKPNGKPWMIVMESMAFGSAAPMAPTPKPPKTPVKKVSKAQSSQESKIQGLPYKKIRQLGKGAFGVVDLMKRITNPKEKFAVKIQQIGKRSHKIKEEFKIHKGLDHTSIIKVFELIQFENQYYMVMEYANKGVLWDLIPKDDVLDVEVAQKLFQQLIAGIKYLHSQGIVHRDIKPDNLLIFKEEILKICDFGSAKKYLNGDQEIFFPTGAGAKSFNAPEIFSEDQFRGPPLDIWAAGLVLVCMLVNSQPWERACPGDKGYSAWKRGKLFNEWPWTEVDPMAMSLISWILMEDLNRRYTIEQIEKSEWFQYEYD</sequence>
<dbReference type="Proteomes" id="UP000008549">
    <property type="component" value="Unassembled WGS sequence"/>
</dbReference>
<protein>
    <submittedName>
        <fullName evidence="7">Protein CBG07148</fullName>
    </submittedName>
</protein>
<dbReference type="eggNOG" id="KOG0590">
    <property type="taxonomic scope" value="Eukaryota"/>
</dbReference>
<dbReference type="CTD" id="8574257"/>
<dbReference type="InParanoid" id="A8X3L5"/>
<feature type="domain" description="Protein kinase" evidence="6">
    <location>
        <begin position="440"/>
        <end position="695"/>
    </location>
</feature>
<name>A8X3L5_CAEBR</name>
<keyword evidence="1" id="KW-0723">Serine/threonine-protein kinase</keyword>
<dbReference type="GO" id="GO:0005524">
    <property type="term" value="F:ATP binding"/>
    <property type="evidence" value="ECO:0007669"/>
    <property type="project" value="UniProtKB-KW"/>
</dbReference>
<dbReference type="EMBL" id="HE600957">
    <property type="protein sequence ID" value="CAP27225.1"/>
    <property type="molecule type" value="Genomic_DNA"/>
</dbReference>
<dbReference type="PROSITE" id="PS00108">
    <property type="entry name" value="PROTEIN_KINASE_ST"/>
    <property type="match status" value="1"/>
</dbReference>
<gene>
    <name evidence="7 9" type="ORF">CBG07148</name>
    <name evidence="7" type="ORF">CBG_07148</name>
</gene>
<dbReference type="InterPro" id="IPR011009">
    <property type="entry name" value="Kinase-like_dom_sf"/>
</dbReference>
<dbReference type="InterPro" id="IPR008271">
    <property type="entry name" value="Ser/Thr_kinase_AS"/>
</dbReference>
<dbReference type="Pfam" id="PF00069">
    <property type="entry name" value="Pkinase"/>
    <property type="match status" value="1"/>
</dbReference>
<keyword evidence="3" id="KW-0547">Nucleotide-binding</keyword>
<dbReference type="Pfam" id="PF12078">
    <property type="entry name" value="DUF3557"/>
    <property type="match status" value="1"/>
</dbReference>
<dbReference type="KEGG" id="cbr:CBG_07148"/>
<evidence type="ECO:0000256" key="1">
    <source>
        <dbReference type="ARBA" id="ARBA00022527"/>
    </source>
</evidence>
<keyword evidence="8" id="KW-1185">Reference proteome</keyword>
<dbReference type="HOGENOM" id="CLU_393914_0_0_1"/>
<evidence type="ECO:0000259" key="6">
    <source>
        <dbReference type="PROSITE" id="PS50011"/>
    </source>
</evidence>
<evidence type="ECO:0000256" key="4">
    <source>
        <dbReference type="ARBA" id="ARBA00022777"/>
    </source>
</evidence>
<evidence type="ECO:0000313" key="7">
    <source>
        <dbReference type="EMBL" id="CAP27225.1"/>
    </source>
</evidence>
<evidence type="ECO:0000313" key="8">
    <source>
        <dbReference type="Proteomes" id="UP000008549"/>
    </source>
</evidence>
<dbReference type="SUPFAM" id="SSF56112">
    <property type="entry name" value="Protein kinase-like (PK-like)"/>
    <property type="match status" value="1"/>
</dbReference>
<dbReference type="PANTHER" id="PTHR24346:SF82">
    <property type="entry name" value="KP78A-RELATED"/>
    <property type="match status" value="1"/>
</dbReference>
<dbReference type="GeneID" id="8574257"/>
<dbReference type="AlphaFoldDB" id="A8X3L5"/>
<dbReference type="PROSITE" id="PS50011">
    <property type="entry name" value="PROTEIN_KINASE_DOM"/>
    <property type="match status" value="1"/>
</dbReference>
<organism evidence="7 8">
    <name type="scientific">Caenorhabditis briggsae</name>
    <dbReference type="NCBI Taxonomy" id="6238"/>
    <lineage>
        <taxon>Eukaryota</taxon>
        <taxon>Metazoa</taxon>
        <taxon>Ecdysozoa</taxon>
        <taxon>Nematoda</taxon>
        <taxon>Chromadorea</taxon>
        <taxon>Rhabditida</taxon>
        <taxon>Rhabditina</taxon>
        <taxon>Rhabditomorpha</taxon>
        <taxon>Rhabditoidea</taxon>
        <taxon>Rhabditidae</taxon>
        <taxon>Peloderinae</taxon>
        <taxon>Caenorhabditis</taxon>
    </lineage>
</organism>
<evidence type="ECO:0000313" key="9">
    <source>
        <dbReference type="WormBase" id="CBG07148"/>
    </source>
</evidence>
<reference evidence="7 8" key="2">
    <citation type="journal article" date="2011" name="PLoS Genet.">
        <title>Caenorhabditis briggsae recombinant inbred line genotypes reveal inter-strain incompatibility and the evolution of recombination.</title>
        <authorList>
            <person name="Ross J.A."/>
            <person name="Koboldt D.C."/>
            <person name="Staisch J.E."/>
            <person name="Chamberlin H.M."/>
            <person name="Gupta B.P."/>
            <person name="Miller R.D."/>
            <person name="Baird S.E."/>
            <person name="Haag E.S."/>
        </authorList>
    </citation>
    <scope>NUCLEOTIDE SEQUENCE [LARGE SCALE GENOMIC DNA]</scope>
    <source>
        <strain evidence="7 8">AF16</strain>
    </source>
</reference>
<evidence type="ECO:0000256" key="3">
    <source>
        <dbReference type="ARBA" id="ARBA00022741"/>
    </source>
</evidence>
<reference evidence="7 8" key="1">
    <citation type="journal article" date="2003" name="PLoS Biol.">
        <title>The genome sequence of Caenorhabditis briggsae: a platform for comparative genomics.</title>
        <authorList>
            <person name="Stein L.D."/>
            <person name="Bao Z."/>
            <person name="Blasiar D."/>
            <person name="Blumenthal T."/>
            <person name="Brent M.R."/>
            <person name="Chen N."/>
            <person name="Chinwalla A."/>
            <person name="Clarke L."/>
            <person name="Clee C."/>
            <person name="Coghlan A."/>
            <person name="Coulson A."/>
            <person name="D'Eustachio P."/>
            <person name="Fitch D.H."/>
            <person name="Fulton L.A."/>
            <person name="Fulton R.E."/>
            <person name="Griffiths-Jones S."/>
            <person name="Harris T.W."/>
            <person name="Hillier L.W."/>
            <person name="Kamath R."/>
            <person name="Kuwabara P.E."/>
            <person name="Mardis E.R."/>
            <person name="Marra M.A."/>
            <person name="Miner T.L."/>
            <person name="Minx P."/>
            <person name="Mullikin J.C."/>
            <person name="Plumb R.W."/>
            <person name="Rogers J."/>
            <person name="Schein J.E."/>
            <person name="Sohrmann M."/>
            <person name="Spieth J."/>
            <person name="Stajich J.E."/>
            <person name="Wei C."/>
            <person name="Willey D."/>
            <person name="Wilson R.K."/>
            <person name="Durbin R."/>
            <person name="Waterston R.H."/>
        </authorList>
    </citation>
    <scope>NUCLEOTIDE SEQUENCE [LARGE SCALE GENOMIC DNA]</scope>
    <source>
        <strain evidence="7 8">AF16</strain>
    </source>
</reference>
<evidence type="ECO:0000256" key="2">
    <source>
        <dbReference type="ARBA" id="ARBA00022679"/>
    </source>
</evidence>
<proteinExistence type="predicted"/>
<keyword evidence="2" id="KW-0808">Transferase</keyword>
<dbReference type="PANTHER" id="PTHR24346">
    <property type="entry name" value="MAP/MICROTUBULE AFFINITY-REGULATING KINASE"/>
    <property type="match status" value="1"/>
</dbReference>
<dbReference type="STRING" id="6238.A8X3L5"/>
<dbReference type="WormBase" id="CBG07148">
    <property type="protein sequence ID" value="CBP42779"/>
    <property type="gene ID" value="WBGene00029294"/>
</dbReference>
<evidence type="ECO:0000256" key="5">
    <source>
        <dbReference type="ARBA" id="ARBA00022840"/>
    </source>
</evidence>
<dbReference type="FunFam" id="1.10.510.10:FF:001109">
    <property type="entry name" value="Protein CBG07147"/>
    <property type="match status" value="1"/>
</dbReference>
<dbReference type="GO" id="GO:0004674">
    <property type="term" value="F:protein serine/threonine kinase activity"/>
    <property type="evidence" value="ECO:0000318"/>
    <property type="project" value="GO_Central"/>
</dbReference>
<dbReference type="InterPro" id="IPR021942">
    <property type="entry name" value="DUF3557"/>
</dbReference>
<dbReference type="Gene3D" id="1.10.510.10">
    <property type="entry name" value="Transferase(Phosphotransferase) domain 1"/>
    <property type="match status" value="1"/>
</dbReference>
<keyword evidence="4" id="KW-0418">Kinase</keyword>
<dbReference type="InterPro" id="IPR000719">
    <property type="entry name" value="Prot_kinase_dom"/>
</dbReference>
<accession>A8X3L5</accession>